<dbReference type="NCBIfam" id="NF008653">
    <property type="entry name" value="PRK11650.1"/>
    <property type="match status" value="1"/>
</dbReference>
<dbReference type="CDD" id="cd03301">
    <property type="entry name" value="ABC_MalK_N"/>
    <property type="match status" value="1"/>
</dbReference>
<feature type="domain" description="ABC transporter" evidence="7">
    <location>
        <begin position="4"/>
        <end position="234"/>
    </location>
</feature>
<evidence type="ECO:0000313" key="8">
    <source>
        <dbReference type="EMBL" id="PCK76838.1"/>
    </source>
</evidence>
<dbReference type="GO" id="GO:0008643">
    <property type="term" value="P:carbohydrate transport"/>
    <property type="evidence" value="ECO:0007669"/>
    <property type="project" value="InterPro"/>
</dbReference>
<keyword evidence="9" id="KW-1185">Reference proteome</keyword>
<keyword evidence="4" id="KW-1003">Cell membrane</keyword>
<evidence type="ECO:0000256" key="2">
    <source>
        <dbReference type="ARBA" id="ARBA00005417"/>
    </source>
</evidence>
<reference evidence="8 9" key="1">
    <citation type="submission" date="2017-09" db="EMBL/GenBank/DDBJ databases">
        <title>Comparative genomics of rhizobia isolated from Phaseolus vulgaris in China.</title>
        <authorList>
            <person name="Tong W."/>
        </authorList>
    </citation>
    <scope>NUCLEOTIDE SEQUENCE [LARGE SCALE GENOMIC DNA]</scope>
    <source>
        <strain evidence="8 9">L101</strain>
    </source>
</reference>
<keyword evidence="6 8" id="KW-0067">ATP-binding</keyword>
<dbReference type="Proteomes" id="UP000218807">
    <property type="component" value="Unassembled WGS sequence"/>
</dbReference>
<dbReference type="PANTHER" id="PTHR43875">
    <property type="entry name" value="MALTODEXTRIN IMPORT ATP-BINDING PROTEIN MSMX"/>
    <property type="match status" value="1"/>
</dbReference>
<dbReference type="InterPro" id="IPR017871">
    <property type="entry name" value="ABC_transporter-like_CS"/>
</dbReference>
<dbReference type="SUPFAM" id="SSF52540">
    <property type="entry name" value="P-loop containing nucleoside triphosphate hydrolases"/>
    <property type="match status" value="1"/>
</dbReference>
<keyword evidence="3" id="KW-0813">Transport</keyword>
<dbReference type="GO" id="GO:0055052">
    <property type="term" value="C:ATP-binding cassette (ABC) transporter complex, substrate-binding subunit-containing"/>
    <property type="evidence" value="ECO:0007669"/>
    <property type="project" value="TreeGrafter"/>
</dbReference>
<dbReference type="EMBL" id="NXDM01000080">
    <property type="protein sequence ID" value="PCK76838.1"/>
    <property type="molecule type" value="Genomic_DNA"/>
</dbReference>
<protein>
    <submittedName>
        <fullName evidence="8">Sugar ABC transporter ATP-binding protein</fullName>
    </submittedName>
</protein>
<dbReference type="SUPFAM" id="SSF50331">
    <property type="entry name" value="MOP-like"/>
    <property type="match status" value="1"/>
</dbReference>
<dbReference type="GO" id="GO:0140359">
    <property type="term" value="F:ABC-type transporter activity"/>
    <property type="evidence" value="ECO:0007669"/>
    <property type="project" value="InterPro"/>
</dbReference>
<dbReference type="Pfam" id="PF00005">
    <property type="entry name" value="ABC_tran"/>
    <property type="match status" value="1"/>
</dbReference>
<dbReference type="InterPro" id="IPR003593">
    <property type="entry name" value="AAA+_ATPase"/>
</dbReference>
<dbReference type="GO" id="GO:0005524">
    <property type="term" value="F:ATP binding"/>
    <property type="evidence" value="ECO:0007669"/>
    <property type="project" value="UniProtKB-KW"/>
</dbReference>
<dbReference type="PROSITE" id="PS00211">
    <property type="entry name" value="ABC_TRANSPORTER_1"/>
    <property type="match status" value="1"/>
</dbReference>
<accession>A0A2A5KIH3</accession>
<organism evidence="8 9">
    <name type="scientific">Rhizobium sophoriradicis</name>
    <dbReference type="NCBI Taxonomy" id="1535245"/>
    <lineage>
        <taxon>Bacteria</taxon>
        <taxon>Pseudomonadati</taxon>
        <taxon>Pseudomonadota</taxon>
        <taxon>Alphaproteobacteria</taxon>
        <taxon>Hyphomicrobiales</taxon>
        <taxon>Rhizobiaceae</taxon>
        <taxon>Rhizobium/Agrobacterium group</taxon>
        <taxon>Rhizobium</taxon>
    </lineage>
</organism>
<dbReference type="InterPro" id="IPR012340">
    <property type="entry name" value="NA-bd_OB-fold"/>
</dbReference>
<keyword evidence="5" id="KW-0547">Nucleotide-binding</keyword>
<evidence type="ECO:0000256" key="1">
    <source>
        <dbReference type="ARBA" id="ARBA00004417"/>
    </source>
</evidence>
<dbReference type="AlphaFoldDB" id="A0A2A5KIH3"/>
<comment type="caution">
    <text evidence="8">The sequence shown here is derived from an EMBL/GenBank/DDBJ whole genome shotgun (WGS) entry which is preliminary data.</text>
</comment>
<evidence type="ECO:0000256" key="3">
    <source>
        <dbReference type="ARBA" id="ARBA00022448"/>
    </source>
</evidence>
<evidence type="ECO:0000256" key="6">
    <source>
        <dbReference type="ARBA" id="ARBA00022840"/>
    </source>
</evidence>
<dbReference type="Gene3D" id="3.40.50.300">
    <property type="entry name" value="P-loop containing nucleotide triphosphate hydrolases"/>
    <property type="match status" value="1"/>
</dbReference>
<dbReference type="PROSITE" id="PS50893">
    <property type="entry name" value="ABC_TRANSPORTER_2"/>
    <property type="match status" value="1"/>
</dbReference>
<evidence type="ECO:0000313" key="9">
    <source>
        <dbReference type="Proteomes" id="UP000218807"/>
    </source>
</evidence>
<dbReference type="InterPro" id="IPR003439">
    <property type="entry name" value="ABC_transporter-like_ATP-bd"/>
</dbReference>
<evidence type="ECO:0000256" key="5">
    <source>
        <dbReference type="ARBA" id="ARBA00022741"/>
    </source>
</evidence>
<sequence length="364" mass="39004">MAFLEISGLRKRFGAVDILKGIDLELEKGGFLVLVGPSGCGKSTLLNTIAGLETITSGDIKIDGRDISGLHPSKRDIAMVFQSYALYPNMTVAGNIAFGMEIRGVPKEERAKAIKQVSDMLQIGHLLDRKPSQLSGGQRQRVAMGRALVRNPQVFLFDEPLSNLDAKLRVDMRTEIKRLHQRMGTTFVYVTHDQIEAMTLATKIAVLKDGVLQQFGTPAEIYNSPANLFVADFMGSPAMNLLTATVEAGASGIAVALERPNGAPLRLPVVAGANGLSAYAGKQVIFGIRPEALTDPDGADRKARSLTEDDCLIEVVEPAGSDTFAVTKLGGKSVVARLRADAGIAPGQNTRLAFNLDKAVFFDP</sequence>
<dbReference type="InterPro" id="IPR015855">
    <property type="entry name" value="ABC_transpr_MalK-like"/>
</dbReference>
<proteinExistence type="inferred from homology"/>
<comment type="similarity">
    <text evidence="2">Belongs to the ABC transporter superfamily.</text>
</comment>
<evidence type="ECO:0000259" key="7">
    <source>
        <dbReference type="PROSITE" id="PS50893"/>
    </source>
</evidence>
<dbReference type="Gene3D" id="2.40.50.100">
    <property type="match status" value="1"/>
</dbReference>
<comment type="subcellular location">
    <subcellularLocation>
        <location evidence="1">Cell inner membrane</location>
        <topology evidence="1">Peripheral membrane protein</topology>
    </subcellularLocation>
</comment>
<evidence type="ECO:0000256" key="4">
    <source>
        <dbReference type="ARBA" id="ARBA00022519"/>
    </source>
</evidence>
<dbReference type="RefSeq" id="WP_096765151.1">
    <property type="nucleotide sequence ID" value="NZ_NXDM01000080.1"/>
</dbReference>
<keyword evidence="4" id="KW-0472">Membrane</keyword>
<dbReference type="InterPro" id="IPR027417">
    <property type="entry name" value="P-loop_NTPase"/>
</dbReference>
<dbReference type="PANTHER" id="PTHR43875:SF14">
    <property type="entry name" value="ABC TRANSPORTER ATP-BINDING PROTEIN"/>
    <property type="match status" value="1"/>
</dbReference>
<dbReference type="InterPro" id="IPR008995">
    <property type="entry name" value="Mo/tungstate-bd_C_term_dom"/>
</dbReference>
<dbReference type="InterPro" id="IPR040582">
    <property type="entry name" value="OB_MalK-like"/>
</dbReference>
<dbReference type="Gene3D" id="2.40.50.140">
    <property type="entry name" value="Nucleic acid-binding proteins"/>
    <property type="match status" value="1"/>
</dbReference>
<name>A0A2A5KIH3_9HYPH</name>
<dbReference type="InterPro" id="IPR047641">
    <property type="entry name" value="ABC_transpr_MalK/UgpC-like"/>
</dbReference>
<feature type="non-terminal residue" evidence="8">
    <location>
        <position position="364"/>
    </location>
</feature>
<gene>
    <name evidence="8" type="ORF">CPT34_33360</name>
</gene>
<dbReference type="GO" id="GO:0016887">
    <property type="term" value="F:ATP hydrolysis activity"/>
    <property type="evidence" value="ECO:0007669"/>
    <property type="project" value="InterPro"/>
</dbReference>
<dbReference type="Pfam" id="PF17912">
    <property type="entry name" value="OB_MalK"/>
    <property type="match status" value="1"/>
</dbReference>
<keyword evidence="4" id="KW-0997">Cell inner membrane</keyword>
<dbReference type="FunFam" id="3.40.50.300:FF:000042">
    <property type="entry name" value="Maltose/maltodextrin ABC transporter, ATP-binding protein"/>
    <property type="match status" value="1"/>
</dbReference>
<dbReference type="SMART" id="SM00382">
    <property type="entry name" value="AAA"/>
    <property type="match status" value="1"/>
</dbReference>